<dbReference type="Proteomes" id="UP000663419">
    <property type="component" value="Chromosome 2"/>
</dbReference>
<accession>A0A8A1LFU5</accession>
<dbReference type="VEuPathDB" id="FungiDB:I7I53_08035"/>
<protein>
    <submittedName>
        <fullName evidence="1">Uncharacterized protein</fullName>
    </submittedName>
</protein>
<reference evidence="1" key="1">
    <citation type="submission" date="2021-01" db="EMBL/GenBank/DDBJ databases">
        <title>Chromosome-level genome assembly of a human fungal pathogen reveals clustering of transcriptionally co-regulated genes.</title>
        <authorList>
            <person name="Voorhies M."/>
            <person name="Cohen S."/>
            <person name="Shea T.P."/>
            <person name="Petrus S."/>
            <person name="Munoz J.F."/>
            <person name="Poplawski S."/>
            <person name="Goldman W.E."/>
            <person name="Michael T."/>
            <person name="Cuomo C.A."/>
            <person name="Sil A."/>
            <person name="Beyhan S."/>
        </authorList>
    </citation>
    <scope>NUCLEOTIDE SEQUENCE</scope>
    <source>
        <strain evidence="1">H88</strain>
    </source>
</reference>
<evidence type="ECO:0000313" key="1">
    <source>
        <dbReference type="EMBL" id="QSS52410.1"/>
    </source>
</evidence>
<sequence length="62" mass="6862">MGLHTHLQTTVISFNDVSTATRDILCFLHGEATPLDSIPALTILGHWTLSKSDKLVSPYKRL</sequence>
<dbReference type="EMBL" id="CP069103">
    <property type="protein sequence ID" value="QSS52410.1"/>
    <property type="molecule type" value="Genomic_DNA"/>
</dbReference>
<organism evidence="1 2">
    <name type="scientific">Ajellomyces capsulatus (strain H88)</name>
    <name type="common">Darling's disease fungus</name>
    <name type="synonym">Histoplasma capsulatum</name>
    <dbReference type="NCBI Taxonomy" id="544711"/>
    <lineage>
        <taxon>Eukaryota</taxon>
        <taxon>Fungi</taxon>
        <taxon>Dikarya</taxon>
        <taxon>Ascomycota</taxon>
        <taxon>Pezizomycotina</taxon>
        <taxon>Eurotiomycetes</taxon>
        <taxon>Eurotiomycetidae</taxon>
        <taxon>Onygenales</taxon>
        <taxon>Ajellomycetaceae</taxon>
        <taxon>Histoplasma</taxon>
    </lineage>
</organism>
<gene>
    <name evidence="1" type="ORF">I7I53_08035</name>
</gene>
<evidence type="ECO:0000313" key="2">
    <source>
        <dbReference type="Proteomes" id="UP000663419"/>
    </source>
</evidence>
<dbReference type="AlphaFoldDB" id="A0A8A1LFU5"/>
<proteinExistence type="predicted"/>
<name>A0A8A1LFU5_AJEC8</name>